<protein>
    <submittedName>
        <fullName evidence="2">Uncharacterized protein</fullName>
    </submittedName>
</protein>
<accession>A0AAV7WJ24</accession>
<dbReference type="Proteomes" id="UP001066276">
    <property type="component" value="Chromosome 1_1"/>
</dbReference>
<evidence type="ECO:0000313" key="2">
    <source>
        <dbReference type="EMBL" id="KAJ1214057.1"/>
    </source>
</evidence>
<dbReference type="PANTHER" id="PTHR36866:SF1">
    <property type="entry name" value="GENE 1043-RELATED"/>
    <property type="match status" value="1"/>
</dbReference>
<feature type="coiled-coil region" evidence="1">
    <location>
        <begin position="57"/>
        <end position="204"/>
    </location>
</feature>
<sequence>MEPSVRGGGACCQGAAGLQDGDVPSACVKHDALFVSQEHEDLSSTVKLRQEATGISLEAFNLQIQELEKSELKLRETLQNYMKSDPVLRTRIKELELSEKKLLERVEQMTGDMHFLENVNVRIKCRLQDIQVELQEANEGKEKLERTHKEKVRRLQDHLRMKEGEIKSYLEYFEHYKEKRRQQMRMLREREHRLQNQVLKLEKEIVDCNAMPPFLNTVEDPSNDEGVEQSIETDTFQNHTRLPGTEEEREEAKIYNEDGAHHLTKQIQKLQNDLKSLLEREVVNNGEREELINRLQKSEDNEDFLNRKLEEFRCRISELKMTEYNLQQFVEDLEEENKRLKNELKVSSHKEEENPHLVAEECKMHNIPDINLVSKRNMYIIERLKLHGYCITADCMVR</sequence>
<feature type="coiled-coil region" evidence="1">
    <location>
        <begin position="260"/>
        <end position="350"/>
    </location>
</feature>
<gene>
    <name evidence="2" type="ORF">NDU88_001685</name>
</gene>
<keyword evidence="3" id="KW-1185">Reference proteome</keyword>
<comment type="caution">
    <text evidence="2">The sequence shown here is derived from an EMBL/GenBank/DDBJ whole genome shotgun (WGS) entry which is preliminary data.</text>
</comment>
<reference evidence="2" key="1">
    <citation type="journal article" date="2022" name="bioRxiv">
        <title>Sequencing and chromosome-scale assembly of the giantPleurodeles waltlgenome.</title>
        <authorList>
            <person name="Brown T."/>
            <person name="Elewa A."/>
            <person name="Iarovenko S."/>
            <person name="Subramanian E."/>
            <person name="Araus A.J."/>
            <person name="Petzold A."/>
            <person name="Susuki M."/>
            <person name="Suzuki K.-i.T."/>
            <person name="Hayashi T."/>
            <person name="Toyoda A."/>
            <person name="Oliveira C."/>
            <person name="Osipova E."/>
            <person name="Leigh N.D."/>
            <person name="Simon A."/>
            <person name="Yun M.H."/>
        </authorList>
    </citation>
    <scope>NUCLEOTIDE SEQUENCE</scope>
    <source>
        <strain evidence="2">20211129_DDA</strain>
        <tissue evidence="2">Liver</tissue>
    </source>
</reference>
<evidence type="ECO:0000256" key="1">
    <source>
        <dbReference type="SAM" id="Coils"/>
    </source>
</evidence>
<dbReference type="PANTHER" id="PTHR36866">
    <property type="entry name" value="CHROMOSOME 4 OPEN READING FRAME 50"/>
    <property type="match status" value="1"/>
</dbReference>
<name>A0AAV7WJ24_PLEWA</name>
<evidence type="ECO:0000313" key="3">
    <source>
        <dbReference type="Proteomes" id="UP001066276"/>
    </source>
</evidence>
<organism evidence="2 3">
    <name type="scientific">Pleurodeles waltl</name>
    <name type="common">Iberian ribbed newt</name>
    <dbReference type="NCBI Taxonomy" id="8319"/>
    <lineage>
        <taxon>Eukaryota</taxon>
        <taxon>Metazoa</taxon>
        <taxon>Chordata</taxon>
        <taxon>Craniata</taxon>
        <taxon>Vertebrata</taxon>
        <taxon>Euteleostomi</taxon>
        <taxon>Amphibia</taxon>
        <taxon>Batrachia</taxon>
        <taxon>Caudata</taxon>
        <taxon>Salamandroidea</taxon>
        <taxon>Salamandridae</taxon>
        <taxon>Pleurodelinae</taxon>
        <taxon>Pleurodeles</taxon>
    </lineage>
</organism>
<proteinExistence type="predicted"/>
<dbReference type="EMBL" id="JANPWB010000001">
    <property type="protein sequence ID" value="KAJ1214057.1"/>
    <property type="molecule type" value="Genomic_DNA"/>
</dbReference>
<keyword evidence="1" id="KW-0175">Coiled coil</keyword>
<dbReference type="AlphaFoldDB" id="A0AAV7WJ24"/>